<evidence type="ECO:0000313" key="1">
    <source>
        <dbReference type="EMBL" id="GIY71410.1"/>
    </source>
</evidence>
<comment type="caution">
    <text evidence="1">The sequence shown here is derived from an EMBL/GenBank/DDBJ whole genome shotgun (WGS) entry which is preliminary data.</text>
</comment>
<protein>
    <submittedName>
        <fullName evidence="1">Uncharacterized protein</fullName>
    </submittedName>
</protein>
<proteinExistence type="predicted"/>
<gene>
    <name evidence="1" type="ORF">CEXT_29091</name>
</gene>
<reference evidence="1 2" key="1">
    <citation type="submission" date="2021-06" db="EMBL/GenBank/DDBJ databases">
        <title>Caerostris extrusa draft genome.</title>
        <authorList>
            <person name="Kono N."/>
            <person name="Arakawa K."/>
        </authorList>
    </citation>
    <scope>NUCLEOTIDE SEQUENCE [LARGE SCALE GENOMIC DNA]</scope>
</reference>
<dbReference type="Proteomes" id="UP001054945">
    <property type="component" value="Unassembled WGS sequence"/>
</dbReference>
<organism evidence="1 2">
    <name type="scientific">Caerostris extrusa</name>
    <name type="common">Bark spider</name>
    <name type="synonym">Caerostris bankana</name>
    <dbReference type="NCBI Taxonomy" id="172846"/>
    <lineage>
        <taxon>Eukaryota</taxon>
        <taxon>Metazoa</taxon>
        <taxon>Ecdysozoa</taxon>
        <taxon>Arthropoda</taxon>
        <taxon>Chelicerata</taxon>
        <taxon>Arachnida</taxon>
        <taxon>Araneae</taxon>
        <taxon>Araneomorphae</taxon>
        <taxon>Entelegynae</taxon>
        <taxon>Araneoidea</taxon>
        <taxon>Araneidae</taxon>
        <taxon>Caerostris</taxon>
    </lineage>
</organism>
<dbReference type="EMBL" id="BPLR01014804">
    <property type="protein sequence ID" value="GIY71410.1"/>
    <property type="molecule type" value="Genomic_DNA"/>
</dbReference>
<keyword evidence="2" id="KW-1185">Reference proteome</keyword>
<accession>A0AAV4VM42</accession>
<evidence type="ECO:0000313" key="2">
    <source>
        <dbReference type="Proteomes" id="UP001054945"/>
    </source>
</evidence>
<sequence length="169" mass="19562">MGLKILHKWIVNQELFFSVSFHKSGDYNDRGKEEIFDKTAFLLLKLRPISKATGDIDYKILETENTFQTLQYFPKNNIFVTLNRLKKSNIKRVKKRSMFALRQETKMETLFGRVIFSLGRFNTETTATAVMPWTSSGTEGGGGMNFRPLAELRDPSRPHEVRFIDSLTM</sequence>
<dbReference type="AlphaFoldDB" id="A0AAV4VM42"/>
<name>A0AAV4VM42_CAEEX</name>